<dbReference type="RefSeq" id="WP_173120522.1">
    <property type="nucleotide sequence ID" value="NZ_JABRWJ010000001.1"/>
</dbReference>
<protein>
    <submittedName>
        <fullName evidence="4">GNAT family N-acetyltransferase</fullName>
    </submittedName>
</protein>
<comment type="caution">
    <text evidence="4">The sequence shown here is derived from an EMBL/GenBank/DDBJ whole genome shotgun (WGS) entry which is preliminary data.</text>
</comment>
<proteinExistence type="predicted"/>
<name>A0ABX2EB61_9BURK</name>
<dbReference type="InterPro" id="IPR050832">
    <property type="entry name" value="Bact_Acetyltransf"/>
</dbReference>
<gene>
    <name evidence="4" type="ORF">HLB44_03215</name>
</gene>
<keyword evidence="2" id="KW-0012">Acyltransferase</keyword>
<evidence type="ECO:0000259" key="3">
    <source>
        <dbReference type="PROSITE" id="PS51186"/>
    </source>
</evidence>
<dbReference type="Pfam" id="PF00583">
    <property type="entry name" value="Acetyltransf_1"/>
    <property type="match status" value="1"/>
</dbReference>
<sequence>MQNQRVVSSAVTLRPARAADARQMAAMSRDLIEAGLPWRYHTVHMLRLMGDDETIALVAHDHAGVQGFTVMQFGDERAHLVLLAVRPQQQRRGIGRRLVEWLLASARVAGIAAVQLELRADNPAAYRFYLGLGFDDLQLLPGYYDGLIAARRMRLTLREPAGGEGGG</sequence>
<keyword evidence="1" id="KW-0808">Transferase</keyword>
<evidence type="ECO:0000313" key="4">
    <source>
        <dbReference type="EMBL" id="NRF65992.1"/>
    </source>
</evidence>
<dbReference type="PROSITE" id="PS51186">
    <property type="entry name" value="GNAT"/>
    <property type="match status" value="1"/>
</dbReference>
<dbReference type="InterPro" id="IPR016181">
    <property type="entry name" value="Acyl_CoA_acyltransferase"/>
</dbReference>
<keyword evidence="5" id="KW-1185">Reference proteome</keyword>
<dbReference type="EMBL" id="JABRWJ010000001">
    <property type="protein sequence ID" value="NRF65992.1"/>
    <property type="molecule type" value="Genomic_DNA"/>
</dbReference>
<dbReference type="PANTHER" id="PTHR43877">
    <property type="entry name" value="AMINOALKYLPHOSPHONATE N-ACETYLTRANSFERASE-RELATED-RELATED"/>
    <property type="match status" value="1"/>
</dbReference>
<dbReference type="InterPro" id="IPR000182">
    <property type="entry name" value="GNAT_dom"/>
</dbReference>
<evidence type="ECO:0000313" key="5">
    <source>
        <dbReference type="Proteomes" id="UP000737171"/>
    </source>
</evidence>
<dbReference type="Proteomes" id="UP000737171">
    <property type="component" value="Unassembled WGS sequence"/>
</dbReference>
<organism evidence="4 5">
    <name type="scientific">Pseudaquabacterium terrae</name>
    <dbReference type="NCBI Taxonomy" id="2732868"/>
    <lineage>
        <taxon>Bacteria</taxon>
        <taxon>Pseudomonadati</taxon>
        <taxon>Pseudomonadota</taxon>
        <taxon>Betaproteobacteria</taxon>
        <taxon>Burkholderiales</taxon>
        <taxon>Sphaerotilaceae</taxon>
        <taxon>Pseudaquabacterium</taxon>
    </lineage>
</organism>
<feature type="domain" description="N-acetyltransferase" evidence="3">
    <location>
        <begin position="11"/>
        <end position="158"/>
    </location>
</feature>
<dbReference type="SUPFAM" id="SSF55729">
    <property type="entry name" value="Acyl-CoA N-acyltransferases (Nat)"/>
    <property type="match status" value="1"/>
</dbReference>
<dbReference type="CDD" id="cd04301">
    <property type="entry name" value="NAT_SF"/>
    <property type="match status" value="1"/>
</dbReference>
<reference evidence="4 5" key="1">
    <citation type="submission" date="2020-05" db="EMBL/GenBank/DDBJ databases">
        <title>Aquincola sp. isolate from soil.</title>
        <authorList>
            <person name="Han J."/>
            <person name="Kim D.-U."/>
        </authorList>
    </citation>
    <scope>NUCLEOTIDE SEQUENCE [LARGE SCALE GENOMIC DNA]</scope>
    <source>
        <strain evidence="4 5">S2</strain>
    </source>
</reference>
<dbReference type="Gene3D" id="3.40.630.30">
    <property type="match status" value="1"/>
</dbReference>
<evidence type="ECO:0000256" key="2">
    <source>
        <dbReference type="ARBA" id="ARBA00023315"/>
    </source>
</evidence>
<accession>A0ABX2EB61</accession>
<evidence type="ECO:0000256" key="1">
    <source>
        <dbReference type="ARBA" id="ARBA00022679"/>
    </source>
</evidence>